<dbReference type="AlphaFoldDB" id="A0A646P6T3"/>
<evidence type="ECO:0000313" key="2">
    <source>
        <dbReference type="Proteomes" id="UP000432048"/>
    </source>
</evidence>
<comment type="caution">
    <text evidence="1">The sequence shown here is derived from an EMBL/GenBank/DDBJ whole genome shotgun (WGS) entry which is preliminary data.</text>
</comment>
<name>A0A646P6T3_9PSED</name>
<dbReference type="EMBL" id="VOIX01000008">
    <property type="protein sequence ID" value="MRJ22890.1"/>
    <property type="molecule type" value="Genomic_DNA"/>
</dbReference>
<sequence>MKTKPPSMSIIRGLLFTYDIENTDDLKREELIASINVNNEKELAELFNKLTRPEFLMYTHLEQNWFIDSIEHFLAAGDSFNSVFEKMATYFSTEIIDQRKFMQVLLRRLKHYNLKASASQKMEES</sequence>
<protein>
    <submittedName>
        <fullName evidence="1">Uncharacterized protein</fullName>
    </submittedName>
</protein>
<gene>
    <name evidence="1" type="ORF">FRT60_21550</name>
</gene>
<evidence type="ECO:0000313" key="1">
    <source>
        <dbReference type="EMBL" id="MRJ22890.1"/>
    </source>
</evidence>
<dbReference type="RefSeq" id="WP_153839342.1">
    <property type="nucleotide sequence ID" value="NZ_VOIX01000008.1"/>
</dbReference>
<dbReference type="Proteomes" id="UP000432048">
    <property type="component" value="Unassembled WGS sequence"/>
</dbReference>
<reference evidence="1 2" key="1">
    <citation type="submission" date="2019-08" db="EMBL/GenBank/DDBJ databases">
        <title>Pseudomonas haemolytica sp. nov. isolated from raw milk and skim milk concentrate.</title>
        <authorList>
            <person name="Hofmann K."/>
            <person name="Huptas C."/>
            <person name="Doll E."/>
            <person name="Scherer S."/>
            <person name="Wenning M."/>
        </authorList>
    </citation>
    <scope>NUCLEOTIDE SEQUENCE [LARGE SCALE GENOMIC DNA]</scope>
    <source>
        <strain evidence="1 2">DSM 108988</strain>
    </source>
</reference>
<accession>A0A646P6T3</accession>
<organism evidence="1 2">
    <name type="scientific">Pseudomonas haemolytica</name>
    <dbReference type="NCBI Taxonomy" id="2600065"/>
    <lineage>
        <taxon>Bacteria</taxon>
        <taxon>Pseudomonadati</taxon>
        <taxon>Pseudomonadota</taxon>
        <taxon>Gammaproteobacteria</taxon>
        <taxon>Pseudomonadales</taxon>
        <taxon>Pseudomonadaceae</taxon>
        <taxon>Pseudomonas</taxon>
    </lineage>
</organism>
<proteinExistence type="predicted"/>